<keyword evidence="6" id="KW-0812">Transmembrane</keyword>
<comment type="subcellular location">
    <subcellularLocation>
        <location evidence="1">Nucleus</location>
    </subcellularLocation>
</comment>
<reference evidence="7 8" key="1">
    <citation type="submission" date="2024-04" db="EMBL/GenBank/DDBJ databases">
        <title>Symmetric and asymmetric DNA N6-adenine methylation regulates different biological responses in Mucorales.</title>
        <authorList>
            <consortium name="Lawrence Berkeley National Laboratory"/>
            <person name="Lax C."/>
            <person name="Mondo S.J."/>
            <person name="Osorio-Concepcion M."/>
            <person name="Muszewska A."/>
            <person name="Corrochano-Luque M."/>
            <person name="Gutierrez G."/>
            <person name="Riley R."/>
            <person name="Lipzen A."/>
            <person name="Guo J."/>
            <person name="Hundley H."/>
            <person name="Amirebrahimi M."/>
            <person name="Ng V."/>
            <person name="Lorenzo-Gutierrez D."/>
            <person name="Binder U."/>
            <person name="Yang J."/>
            <person name="Song Y."/>
            <person name="Canovas D."/>
            <person name="Navarro E."/>
            <person name="Freitag M."/>
            <person name="Gabaldon T."/>
            <person name="Grigoriev I.V."/>
            <person name="Corrochano L.M."/>
            <person name="Nicolas F.E."/>
            <person name="Garre V."/>
        </authorList>
    </citation>
    <scope>NUCLEOTIDE SEQUENCE [LARGE SCALE GENOMIC DNA]</scope>
    <source>
        <strain evidence="7 8">L51</strain>
    </source>
</reference>
<evidence type="ECO:0000256" key="6">
    <source>
        <dbReference type="SAM" id="Phobius"/>
    </source>
</evidence>
<comment type="caution">
    <text evidence="7">The sequence shown here is derived from an EMBL/GenBank/DDBJ whole genome shotgun (WGS) entry which is preliminary data.</text>
</comment>
<feature type="transmembrane region" description="Helical" evidence="6">
    <location>
        <begin position="250"/>
        <end position="272"/>
    </location>
</feature>
<dbReference type="EMBL" id="JBCLYO010000001">
    <property type="protein sequence ID" value="KAL0096648.1"/>
    <property type="molecule type" value="Genomic_DNA"/>
</dbReference>
<accession>A0ABR3BCY2</accession>
<keyword evidence="3" id="KW-0677">Repeat</keyword>
<keyword evidence="2" id="KW-0507">mRNA processing</keyword>
<keyword evidence="6" id="KW-0472">Membrane</keyword>
<name>A0ABR3BCY2_PHYBL</name>
<evidence type="ECO:0000256" key="3">
    <source>
        <dbReference type="ARBA" id="ARBA00022737"/>
    </source>
</evidence>
<dbReference type="InterPro" id="IPR011990">
    <property type="entry name" value="TPR-like_helical_dom_sf"/>
</dbReference>
<dbReference type="PANTHER" id="PTHR17204:SF25">
    <property type="entry name" value="RRM DOMAIN-CONTAINING PROTEIN"/>
    <property type="match status" value="1"/>
</dbReference>
<protein>
    <submittedName>
        <fullName evidence="7">Uncharacterized protein</fullName>
    </submittedName>
</protein>
<evidence type="ECO:0000256" key="2">
    <source>
        <dbReference type="ARBA" id="ARBA00022664"/>
    </source>
</evidence>
<proteinExistence type="predicted"/>
<evidence type="ECO:0000256" key="1">
    <source>
        <dbReference type="ARBA" id="ARBA00004123"/>
    </source>
</evidence>
<dbReference type="PANTHER" id="PTHR17204">
    <property type="entry name" value="PRE-MRNA PROCESSING PROTEIN PRP39-RELATED"/>
    <property type="match status" value="1"/>
</dbReference>
<keyword evidence="6" id="KW-1133">Transmembrane helix</keyword>
<keyword evidence="8" id="KW-1185">Reference proteome</keyword>
<evidence type="ECO:0000313" key="7">
    <source>
        <dbReference type="EMBL" id="KAL0096648.1"/>
    </source>
</evidence>
<evidence type="ECO:0000313" key="8">
    <source>
        <dbReference type="Proteomes" id="UP001448207"/>
    </source>
</evidence>
<dbReference type="Proteomes" id="UP001448207">
    <property type="component" value="Unassembled WGS sequence"/>
</dbReference>
<organism evidence="7 8">
    <name type="scientific">Phycomyces blakesleeanus</name>
    <dbReference type="NCBI Taxonomy" id="4837"/>
    <lineage>
        <taxon>Eukaryota</taxon>
        <taxon>Fungi</taxon>
        <taxon>Fungi incertae sedis</taxon>
        <taxon>Mucoromycota</taxon>
        <taxon>Mucoromycotina</taxon>
        <taxon>Mucoromycetes</taxon>
        <taxon>Mucorales</taxon>
        <taxon>Phycomycetaceae</taxon>
        <taxon>Phycomyces</taxon>
    </lineage>
</organism>
<evidence type="ECO:0000256" key="4">
    <source>
        <dbReference type="ARBA" id="ARBA00023187"/>
    </source>
</evidence>
<keyword evidence="4" id="KW-0508">mRNA splicing</keyword>
<dbReference type="SUPFAM" id="SSF48452">
    <property type="entry name" value="TPR-like"/>
    <property type="match status" value="1"/>
</dbReference>
<gene>
    <name evidence="7" type="ORF">J3Q64DRAFT_1028559</name>
</gene>
<sequence>MASPKDITAHGNAAVDQTIYSVPAKDSGDNDMAINEQSLTDATTMDLTGIVNKNPTYSMEVNESSDDDLLDNQISELDDPAAIQAQKTLEALEQLPQVMEQLDQDNTRFELHVRLIEILSLLDFPDQLESARENMHELFPLPESMWLDWINDAKKNLDTEDGEAKLRLLYNEAEKDYLSIPIWKSYVDFILARFDSVWGDDETGLNNEAEAEMVIENTREDLMKAVRATSYHVMESHEIWNKYSGFEIRVLKVIILFTHLFIYLFIPSYYIVFIQYIPLAFSKVKKCVGILKYKLN</sequence>
<keyword evidence="5" id="KW-0539">Nucleus</keyword>
<dbReference type="Gene3D" id="1.25.40.10">
    <property type="entry name" value="Tetratricopeptide repeat domain"/>
    <property type="match status" value="1"/>
</dbReference>
<evidence type="ECO:0000256" key="5">
    <source>
        <dbReference type="ARBA" id="ARBA00023242"/>
    </source>
</evidence>